<dbReference type="InterPro" id="IPR001795">
    <property type="entry name" value="RNA-dir_pol_luteovirus"/>
</dbReference>
<evidence type="ECO:0000256" key="16">
    <source>
        <dbReference type="RuleBase" id="RU363117"/>
    </source>
</evidence>
<evidence type="ECO:0000256" key="12">
    <source>
        <dbReference type="ARBA" id="ARBA00022953"/>
    </source>
</evidence>
<dbReference type="Pfam" id="PF02123">
    <property type="entry name" value="RdRP_4"/>
    <property type="match status" value="1"/>
</dbReference>
<dbReference type="InterPro" id="IPR022071">
    <property type="entry name" value="Rotavirus_VP1_C"/>
</dbReference>
<feature type="domain" description="RdRp catalytic" evidence="17">
    <location>
        <begin position="471"/>
        <end position="598"/>
    </location>
</feature>
<keyword evidence="6 16" id="KW-0808">Transferase</keyword>
<comment type="cofactor">
    <cofactor evidence="1 16">
        <name>Mg(2+)</name>
        <dbReference type="ChEBI" id="CHEBI:18420"/>
    </cofactor>
</comment>
<dbReference type="EMBL" id="MG600123">
    <property type="protein sequence ID" value="AVM87471.1"/>
    <property type="molecule type" value="Genomic_RNA"/>
</dbReference>
<keyword evidence="8 16" id="KW-0547">Nucleotide-binding</keyword>
<comment type="similarity">
    <text evidence="2 16">Belongs to the reoviridae RNA-directed RNA polymerase family.</text>
</comment>
<name>A0A2P1GNA4_9REOV</name>
<comment type="subunit">
    <text evidence="14">Interacts with VP3. Interacts with VP2; this interaction activates VP1. Interacts with NSP5; this interaction is probably necessary for the formation of functional virus factories. Interacts with NSP2; this interaction is weak.</text>
</comment>
<keyword evidence="10 16" id="KW-0946">Virion</keyword>
<dbReference type="GO" id="GO:0000166">
    <property type="term" value="F:nucleotide binding"/>
    <property type="evidence" value="ECO:0007669"/>
    <property type="project" value="UniProtKB-KW"/>
</dbReference>
<dbReference type="GO" id="GO:0044423">
    <property type="term" value="C:virion component"/>
    <property type="evidence" value="ECO:0007669"/>
    <property type="project" value="UniProtKB-KW"/>
</dbReference>
<dbReference type="Gene3D" id="1.10.357.80">
    <property type="match status" value="2"/>
</dbReference>
<dbReference type="EC" id="2.7.7.48" evidence="3 16"/>
<dbReference type="GO" id="GO:0006351">
    <property type="term" value="P:DNA-templated transcription"/>
    <property type="evidence" value="ECO:0007669"/>
    <property type="project" value="InterPro"/>
</dbReference>
<evidence type="ECO:0000256" key="8">
    <source>
        <dbReference type="ARBA" id="ARBA00022741"/>
    </source>
</evidence>
<dbReference type="PROSITE" id="PS50523">
    <property type="entry name" value="RDRP_DSRNA_REO"/>
    <property type="match status" value="1"/>
</dbReference>
<keyword evidence="7 16" id="KW-0548">Nucleotidyltransferase</keyword>
<evidence type="ECO:0000256" key="2">
    <source>
        <dbReference type="ARBA" id="ARBA00009581"/>
    </source>
</evidence>
<keyword evidence="12 16" id="KW-0693">Viral RNA replication</keyword>
<evidence type="ECO:0000256" key="5">
    <source>
        <dbReference type="ARBA" id="ARBA00022484"/>
    </source>
</evidence>
<evidence type="ECO:0000313" key="19">
    <source>
        <dbReference type="EMBL" id="AVM87471.1"/>
    </source>
</evidence>
<comment type="subunit">
    <text evidence="16">Interacts with VP3 (Potential). Interacts with VP2; this interaction activates VP1. Interacts with NSP5; this interaction is probably necessary for the formation of functional virus factories. Interacts with NSP2; this interaction is weak.</text>
</comment>
<evidence type="ECO:0000256" key="6">
    <source>
        <dbReference type="ARBA" id="ARBA00022679"/>
    </source>
</evidence>
<evidence type="ECO:0000256" key="9">
    <source>
        <dbReference type="ARBA" id="ARBA00022842"/>
    </source>
</evidence>
<evidence type="ECO:0000256" key="13">
    <source>
        <dbReference type="ARBA" id="ARBA00032403"/>
    </source>
</evidence>
<sequence>MHSKITNLMRKSEPFEHILKENSELIESSLLVAYLTYSHEKYGLVETLVDKHAKGKPYEMKPNFAKLRYENNDLTKNLFPTKESYDFTLNDPAISTSMRSNLAAAFFVLEIMAPAERNIKNYRMRIMQRIASTVKKWGIPKHNDKYQYSYEEMYDKPYYLVSWVASSLELVFSINSSEQYDIVSELVEHSFYNRESLAKIVSTPMSQLVATIDVDGAFVTTDENELMWSEKKVKALVAPSVEEEFHEAISKMREIGLRKIPNMYEKWFQTKDLDSFPIIAQIYSYSFHVGYRKQKMEDAVLEQITTQYSDDVNEDMYFEYASRISSLLYEMLNKYVINSDVILLQSEISALLSMSSASNGKQISFKTKTKKFVTTKKNLHVMHDMQKGLYSVDPVPKVDATNPIPLGRRDVPGRRTRTIFILPYQHFMAQHAVVELMLKEAKHMATFSEFYSGPSQLISFGDTNRFIADNVILLYTDVSQWDASQHNTAIFRDAIINGLSKLMTLTESSTIKDTLRRYIDSQKLMKDSHVILGDKIYQYGAVASGEKQTKLANSVANLALIQTVLNRLGSLYDFTVKLVRVDGDDNYAALSFDKKVDAQFMQQVSDSIKELYKAMNISVKALVSNVGIEMAKRYIAGGRMFFRAGINILTTEKRGSAERWDQAAIMYSSYNVNRHRGFVTDKRFVYTKTVQMTSLKITGSVRLFPASSTLMINSPYKVLDADDDVPTMWYTTDELAYQKLLVSMPTAKSNLAEEISSTSTFRNYVRKLVDAIAASDTTTEKRVRMSITRTEKTKLSSIPLVAIEKRRKQITNMTLAIQRPFNVTSSVYTISDASSYILSRTTFEEVEVESFKPIFYDPIPMLPTELKLCLRKFGPRLSVDQHASQRSEIAKLISKYTVYKPSVNELFEVLVQSPTEIMAYLMSLNIPMADASAYSGSSKPTTDKYLVTTDYVSTLISINYSGLNYINLESPIFSELIYKFEMSDTNEVSYVATLVMKVEIIKRYIREQKTYRASVSMKKAERLQFWRMLKKLSPISSPFSSTLYED</sequence>
<evidence type="ECO:0000256" key="1">
    <source>
        <dbReference type="ARBA" id="ARBA00001946"/>
    </source>
</evidence>
<evidence type="ECO:0000259" key="17">
    <source>
        <dbReference type="PROSITE" id="PS50507"/>
    </source>
</evidence>
<evidence type="ECO:0000256" key="3">
    <source>
        <dbReference type="ARBA" id="ARBA00012494"/>
    </source>
</evidence>
<dbReference type="SUPFAM" id="SSF56672">
    <property type="entry name" value="DNA/RNA polymerases"/>
    <property type="match status" value="1"/>
</dbReference>
<evidence type="ECO:0000256" key="10">
    <source>
        <dbReference type="ARBA" id="ARBA00022844"/>
    </source>
</evidence>
<comment type="subcellular location">
    <subcellularLocation>
        <location evidence="16">Virion</location>
    </subcellularLocation>
    <text evidence="16">Attached inside the inner capsid as a minor component. Also found in spherical cytoplasmic structures, called virus factories, that appear early after infection and are the site of viral replication and packaging.</text>
</comment>
<dbReference type="InterPro" id="IPR042032">
    <property type="entry name" value="RNA-dir_pol_4-hel_dom"/>
</dbReference>
<evidence type="ECO:0000256" key="4">
    <source>
        <dbReference type="ARBA" id="ARBA00022412"/>
    </source>
</evidence>
<proteinExistence type="inferred from homology"/>
<keyword evidence="5 16" id="KW-0696">RNA-directed RNA polymerase</keyword>
<keyword evidence="11 16" id="KW-0694">RNA-binding</keyword>
<organism evidence="19">
    <name type="scientific">Wenling jack mackerels rotavirus</name>
    <dbReference type="NCBI Taxonomy" id="2116448"/>
    <lineage>
        <taxon>Viruses</taxon>
        <taxon>Riboviria</taxon>
        <taxon>Orthornavirae</taxon>
        <taxon>Duplornaviricota</taxon>
        <taxon>Resentoviricetes</taxon>
        <taxon>Reovirales</taxon>
        <taxon>Sedoreoviridae</taxon>
        <taxon>Rotavirus</taxon>
    </lineage>
</organism>
<reference evidence="19" key="1">
    <citation type="journal article" date="2018" name="Nature">
        <title>The evolutionary history of vertebrate RNA viruses.</title>
        <authorList>
            <person name="Shi M."/>
            <person name="Lin X.D."/>
            <person name="Chen X."/>
            <person name="Tian J.H."/>
            <person name="Chen L.J."/>
            <person name="Li K."/>
            <person name="Wang W."/>
            <person name="Eden J.S."/>
            <person name="Shen J.J."/>
            <person name="Liu L."/>
            <person name="Holmes E.C."/>
            <person name="Zhang Y.Z."/>
        </authorList>
    </citation>
    <scope>NUCLEOTIDE SEQUENCE</scope>
    <source>
        <strain evidence="19">LXMC144087</strain>
    </source>
</reference>
<dbReference type="GO" id="GO:0039694">
    <property type="term" value="P:viral RNA genome replication"/>
    <property type="evidence" value="ECO:0007669"/>
    <property type="project" value="InterPro"/>
</dbReference>
<evidence type="ECO:0000256" key="11">
    <source>
        <dbReference type="ARBA" id="ARBA00022884"/>
    </source>
</evidence>
<dbReference type="InterPro" id="IPR007094">
    <property type="entry name" value="RNA-dir_pol_PSvirus"/>
</dbReference>
<comment type="function">
    <text evidence="16">RNA-directed RNA polymerase that is involved in both transcription and genome replication. Together with VP3 capping enzyme, forms an enzyme complex positioned near the channels situated at each of the five-fold vertices of the core. Following infection, the outermost layer of the virus is lost, leaving a double-layered particle (DLP) made up of the core and VP6 shell. VP1 then catalyzes the transcription of fully conservative plus-strand genomic RNAs that are extruded through the DLP's channels into the cytoplasm where they function as mRNAs for translation of viral proteins. One copy of each of the viral (+)RNAs is also recruited during core assembly, together with newly synthesized polymerase complexes and VP2. The polymerase of these novo-formed particles catalyzes the synthesis of complementary minus-strands leading to dsRNA formation. To do so, the polymerase specifically recognizes and binds 4 bases 5'-UGUG-3' in the conserved 3'-sequence of plus-strand RNA templates. VP2 presumably activates the autoinhibited VP1-RNA complex to coordinate packaging and genome replication. Once dsRNA synthesis is complete, the polymerase switches to the transcriptional mode, thus providing secondary transcription.</text>
</comment>
<protein>
    <recommendedName>
        <fullName evidence="4 16">RNA-directed RNA polymerase</fullName>
        <ecNumber evidence="3 16">2.7.7.48</ecNumber>
    </recommendedName>
    <alternativeName>
        <fullName evidence="13 16">Protein VP1</fullName>
    </alternativeName>
</protein>
<dbReference type="GO" id="GO:0003968">
    <property type="term" value="F:RNA-directed RNA polymerase activity"/>
    <property type="evidence" value="ECO:0007669"/>
    <property type="project" value="UniProtKB-KW"/>
</dbReference>
<accession>A0A2P1GNA4</accession>
<evidence type="ECO:0000259" key="18">
    <source>
        <dbReference type="PROSITE" id="PS50523"/>
    </source>
</evidence>
<dbReference type="PROSITE" id="PS50507">
    <property type="entry name" value="RDRP_SSRNA_POS"/>
    <property type="match status" value="1"/>
</dbReference>
<comment type="catalytic activity">
    <reaction evidence="15 16">
        <text>RNA(n) + a ribonucleoside 5'-triphosphate = RNA(n+1) + diphosphate</text>
        <dbReference type="Rhea" id="RHEA:21248"/>
        <dbReference type="Rhea" id="RHEA-COMP:14527"/>
        <dbReference type="Rhea" id="RHEA-COMP:17342"/>
        <dbReference type="ChEBI" id="CHEBI:33019"/>
        <dbReference type="ChEBI" id="CHEBI:61557"/>
        <dbReference type="ChEBI" id="CHEBI:140395"/>
        <dbReference type="EC" id="2.7.7.48"/>
    </reaction>
</comment>
<dbReference type="InterPro" id="IPR007097">
    <property type="entry name" value="RNA-dir_pol_reovirus"/>
</dbReference>
<evidence type="ECO:0000256" key="7">
    <source>
        <dbReference type="ARBA" id="ARBA00022695"/>
    </source>
</evidence>
<evidence type="ECO:0000256" key="15">
    <source>
        <dbReference type="ARBA" id="ARBA00048744"/>
    </source>
</evidence>
<dbReference type="Gene3D" id="1.20.120.1400">
    <property type="match status" value="1"/>
</dbReference>
<dbReference type="Gene3D" id="1.20.120.1390">
    <property type="match status" value="1"/>
</dbReference>
<dbReference type="GO" id="GO:0003723">
    <property type="term" value="F:RNA binding"/>
    <property type="evidence" value="ECO:0007669"/>
    <property type="project" value="UniProtKB-KW"/>
</dbReference>
<dbReference type="Gene3D" id="1.10.10.1990">
    <property type="entry name" value="Viral RNA-directed RNA polymerase, 4-helical domain"/>
    <property type="match status" value="1"/>
</dbReference>
<feature type="domain" description="RdRp catalytic" evidence="18">
    <location>
        <begin position="458"/>
        <end position="640"/>
    </location>
</feature>
<evidence type="ECO:0000256" key="14">
    <source>
        <dbReference type="ARBA" id="ARBA00047168"/>
    </source>
</evidence>
<dbReference type="Gene3D" id="3.30.70.2480">
    <property type="match status" value="1"/>
</dbReference>
<dbReference type="Pfam" id="PF12289">
    <property type="entry name" value="Rotavirus_VP1"/>
    <property type="match status" value="1"/>
</dbReference>
<dbReference type="InterPro" id="IPR043502">
    <property type="entry name" value="DNA/RNA_pol_sf"/>
</dbReference>
<keyword evidence="9 16" id="KW-0460">Magnesium</keyword>